<name>A0A137NVG4_CONC2</name>
<keyword evidence="1" id="KW-0472">Membrane</keyword>
<dbReference type="GO" id="GO:0031123">
    <property type="term" value="P:RNA 3'-end processing"/>
    <property type="evidence" value="ECO:0007669"/>
    <property type="project" value="TreeGrafter"/>
</dbReference>
<keyword evidence="4" id="KW-1185">Reference proteome</keyword>
<protein>
    <recommendedName>
        <fullName evidence="2">Poly(A) RNA polymerase mitochondrial-like central palm domain-containing protein</fullName>
    </recommendedName>
</protein>
<dbReference type="InterPro" id="IPR054708">
    <property type="entry name" value="MTPAP-like_central"/>
</dbReference>
<organism evidence="3 4">
    <name type="scientific">Conidiobolus coronatus (strain ATCC 28846 / CBS 209.66 / NRRL 28638)</name>
    <name type="common">Delacroixia coronata</name>
    <dbReference type="NCBI Taxonomy" id="796925"/>
    <lineage>
        <taxon>Eukaryota</taxon>
        <taxon>Fungi</taxon>
        <taxon>Fungi incertae sedis</taxon>
        <taxon>Zoopagomycota</taxon>
        <taxon>Entomophthoromycotina</taxon>
        <taxon>Entomophthoromycetes</taxon>
        <taxon>Entomophthorales</taxon>
        <taxon>Ancylistaceae</taxon>
        <taxon>Conidiobolus</taxon>
    </lineage>
</organism>
<dbReference type="Proteomes" id="UP000070444">
    <property type="component" value="Unassembled WGS sequence"/>
</dbReference>
<dbReference type="PANTHER" id="PTHR12271">
    <property type="entry name" value="POLY A POLYMERASE CID PAP -RELATED"/>
    <property type="match status" value="1"/>
</dbReference>
<evidence type="ECO:0000313" key="3">
    <source>
        <dbReference type="EMBL" id="KXN66698.1"/>
    </source>
</evidence>
<reference evidence="3 4" key="1">
    <citation type="journal article" date="2015" name="Genome Biol. Evol.">
        <title>Phylogenomic analyses indicate that early fungi evolved digesting cell walls of algal ancestors of land plants.</title>
        <authorList>
            <person name="Chang Y."/>
            <person name="Wang S."/>
            <person name="Sekimoto S."/>
            <person name="Aerts A.L."/>
            <person name="Choi C."/>
            <person name="Clum A."/>
            <person name="LaButti K.M."/>
            <person name="Lindquist E.A."/>
            <person name="Yee Ngan C."/>
            <person name="Ohm R.A."/>
            <person name="Salamov A.A."/>
            <person name="Grigoriev I.V."/>
            <person name="Spatafora J.W."/>
            <person name="Berbee M.L."/>
        </authorList>
    </citation>
    <scope>NUCLEOTIDE SEQUENCE [LARGE SCALE GENOMIC DNA]</scope>
    <source>
        <strain evidence="3 4">NRRL 28638</strain>
    </source>
</reference>
<evidence type="ECO:0000256" key="1">
    <source>
        <dbReference type="SAM" id="Phobius"/>
    </source>
</evidence>
<dbReference type="SUPFAM" id="SSF81631">
    <property type="entry name" value="PAP/OAS1 substrate-binding domain"/>
    <property type="match status" value="1"/>
</dbReference>
<dbReference type="AlphaFoldDB" id="A0A137NVG4"/>
<evidence type="ECO:0000259" key="2">
    <source>
        <dbReference type="Pfam" id="PF22600"/>
    </source>
</evidence>
<gene>
    <name evidence="3" type="ORF">CONCODRAFT_11385</name>
</gene>
<accession>A0A137NVG4</accession>
<dbReference type="PANTHER" id="PTHR12271:SF40">
    <property type="entry name" value="POLY(A) RNA POLYMERASE GLD2"/>
    <property type="match status" value="1"/>
</dbReference>
<dbReference type="GO" id="GO:0016779">
    <property type="term" value="F:nucleotidyltransferase activity"/>
    <property type="evidence" value="ECO:0007669"/>
    <property type="project" value="UniProtKB-ARBA"/>
</dbReference>
<feature type="domain" description="Poly(A) RNA polymerase mitochondrial-like central palm" evidence="2">
    <location>
        <begin position="123"/>
        <end position="255"/>
    </location>
</feature>
<dbReference type="Gene3D" id="1.10.1410.10">
    <property type="match status" value="1"/>
</dbReference>
<dbReference type="InterPro" id="IPR043519">
    <property type="entry name" value="NT_sf"/>
</dbReference>
<dbReference type="EMBL" id="KQ964696">
    <property type="protein sequence ID" value="KXN66698.1"/>
    <property type="molecule type" value="Genomic_DNA"/>
</dbReference>
<evidence type="ECO:0000313" key="4">
    <source>
        <dbReference type="Proteomes" id="UP000070444"/>
    </source>
</evidence>
<dbReference type="SUPFAM" id="SSF81301">
    <property type="entry name" value="Nucleotidyltransferase"/>
    <property type="match status" value="1"/>
</dbReference>
<sequence>MQRFPDYKDILEIENRVKNDGIPNKLLFNYIIQILRRLKTEKELNVISNVVKYISNNLRFKYMNLEEDHLLSLIEENPKIFKLKVLKSNDGKDLNLIIPLPEISDYQSLIRKKPHSYINYESYEDILNQLKMKPSNYIIANSIYNRIEQILNSRFNYNITVIKYGSVPINLAAKNSGCDALIQFPENFSLNYINVEFEKVKRYFQESGYKFISEWKTSQGSRVLRFKDYNSDFIIDIGVYEEILVKKTNLISAYCNLHPDIYDTIMLIKIWADRRKLNSPDNTHVVSSYCHVLMFITYLIIIGAVPNLRTIPPGFRLWKAKEIEYSPEINPLQNSGPDKICSGYCELISYENTIIPIYFNKDVKVELGYNWDTQKVITGYFYFMGFEYNYRDWDISIYHGNIVESSVRVDSIDSQTKLLRVRNPFKLDQIESNAALPWCIDGLKWEFTRGYKLLCNSNWNELYNEAIPPSAEDLGKLSSRLWVSWNLGLNKL</sequence>
<proteinExistence type="predicted"/>
<feature type="transmembrane region" description="Helical" evidence="1">
    <location>
        <begin position="286"/>
        <end position="308"/>
    </location>
</feature>
<keyword evidence="1" id="KW-1133">Transmembrane helix</keyword>
<dbReference type="STRING" id="796925.A0A137NVG4"/>
<dbReference type="OrthoDB" id="2274644at2759"/>
<dbReference type="GO" id="GO:0010605">
    <property type="term" value="P:negative regulation of macromolecule metabolic process"/>
    <property type="evidence" value="ECO:0007669"/>
    <property type="project" value="UniProtKB-ARBA"/>
</dbReference>
<dbReference type="Pfam" id="PF22600">
    <property type="entry name" value="MTPAP-like_central"/>
    <property type="match status" value="1"/>
</dbReference>
<keyword evidence="1" id="KW-0812">Transmembrane</keyword>